<dbReference type="FunFam" id="2.130.10.10:FF:000775">
    <property type="entry name" value="BnaA09g28200D protein"/>
    <property type="match status" value="1"/>
</dbReference>
<dbReference type="InterPro" id="IPR015943">
    <property type="entry name" value="WD40/YVTN_repeat-like_dom_sf"/>
</dbReference>
<dbReference type="Proteomes" id="UP001345219">
    <property type="component" value="Chromosome 9"/>
</dbReference>
<dbReference type="PRINTS" id="PR00320">
    <property type="entry name" value="GPROTEINBRPT"/>
</dbReference>
<dbReference type="SUPFAM" id="SSF50978">
    <property type="entry name" value="WD40 repeat-like"/>
    <property type="match status" value="1"/>
</dbReference>
<dbReference type="PROSITE" id="PS50082">
    <property type="entry name" value="WD_REPEATS_2"/>
    <property type="match status" value="5"/>
</dbReference>
<protein>
    <submittedName>
        <fullName evidence="4">Uncharacterized protein</fullName>
    </submittedName>
</protein>
<dbReference type="PANTHER" id="PTHR22844:SF331">
    <property type="entry name" value="SIMILARITY TO GTP-BINDING REGULATORY PROTEIN AND WD-REPEAT PROTEIN"/>
    <property type="match status" value="1"/>
</dbReference>
<dbReference type="PROSITE" id="PS50294">
    <property type="entry name" value="WD_REPEATS_REGION"/>
    <property type="match status" value="2"/>
</dbReference>
<feature type="repeat" description="WD" evidence="3">
    <location>
        <begin position="23"/>
        <end position="53"/>
    </location>
</feature>
<dbReference type="SMART" id="SM00320">
    <property type="entry name" value="WD40"/>
    <property type="match status" value="7"/>
</dbReference>
<dbReference type="PANTHER" id="PTHR22844">
    <property type="entry name" value="F-BOX AND WD40 DOMAIN PROTEIN"/>
    <property type="match status" value="1"/>
</dbReference>
<dbReference type="Pfam" id="PF00400">
    <property type="entry name" value="WD40"/>
    <property type="match status" value="6"/>
</dbReference>
<sequence>MNIDDDDLPGGYARVHLQCLTTLRGQNSYISSLTLAGKFLYAGSSDGEIRSWDSSTFTSDLSSEQISDNVMAVGKGAVKSLIVLADKLFSAHQDQKIRVWKITSDKPPLNKRCTKLATLPTLNDRALKVLAPKNQVQIRRHKKCTWVHHIDAVSCLAVSTDESLLYSVSWDRTLKVWRTSDFKCLESVANAHEDAINSVLASADGNVYTGSADRRIKMWRKLQGSNNHTPVNLLETHSSGVNALAVNSDGSLLCSGSSDGAIFVWEKEDEGGKMVAVASLHGHSQSILCLSFVSGIVFSGSADKTIRIWVSAGKNYSCMAVLQGHKGPVKCLSAVVNHYGPSNSFSVYSGSLDCSIKVWQISLPPF</sequence>
<comment type="caution">
    <text evidence="4">The sequence shown here is derived from an EMBL/GenBank/DDBJ whole genome shotgun (WGS) entry which is preliminary data.</text>
</comment>
<name>A0AAN7GJU9_9MYRT</name>
<dbReference type="InterPro" id="IPR020472">
    <property type="entry name" value="WD40_PAC1"/>
</dbReference>
<dbReference type="AlphaFoldDB" id="A0AAN7GJU9"/>
<dbReference type="CDD" id="cd00200">
    <property type="entry name" value="WD40"/>
    <property type="match status" value="1"/>
</dbReference>
<dbReference type="InterPro" id="IPR001680">
    <property type="entry name" value="WD40_rpt"/>
</dbReference>
<dbReference type="EMBL" id="JAXIOK010000022">
    <property type="protein sequence ID" value="KAK4744330.1"/>
    <property type="molecule type" value="Genomic_DNA"/>
</dbReference>
<dbReference type="InterPro" id="IPR036322">
    <property type="entry name" value="WD40_repeat_dom_sf"/>
</dbReference>
<evidence type="ECO:0000256" key="1">
    <source>
        <dbReference type="ARBA" id="ARBA00022574"/>
    </source>
</evidence>
<evidence type="ECO:0000313" key="5">
    <source>
        <dbReference type="Proteomes" id="UP001345219"/>
    </source>
</evidence>
<evidence type="ECO:0000256" key="3">
    <source>
        <dbReference type="PROSITE-ProRule" id="PRU00221"/>
    </source>
</evidence>
<reference evidence="4 5" key="1">
    <citation type="journal article" date="2023" name="Hortic Res">
        <title>Pangenome of water caltrop reveals structural variations and asymmetric subgenome divergence after allopolyploidization.</title>
        <authorList>
            <person name="Zhang X."/>
            <person name="Chen Y."/>
            <person name="Wang L."/>
            <person name="Yuan Y."/>
            <person name="Fang M."/>
            <person name="Shi L."/>
            <person name="Lu R."/>
            <person name="Comes H.P."/>
            <person name="Ma Y."/>
            <person name="Chen Y."/>
            <person name="Huang G."/>
            <person name="Zhou Y."/>
            <person name="Zheng Z."/>
            <person name="Qiu Y."/>
        </authorList>
    </citation>
    <scope>NUCLEOTIDE SEQUENCE [LARGE SCALE GENOMIC DNA]</scope>
    <source>
        <tissue evidence="4">Roots</tissue>
    </source>
</reference>
<feature type="repeat" description="WD" evidence="3">
    <location>
        <begin position="280"/>
        <end position="309"/>
    </location>
</feature>
<feature type="repeat" description="WD" evidence="3">
    <location>
        <begin position="146"/>
        <end position="187"/>
    </location>
</feature>
<proteinExistence type="predicted"/>
<evidence type="ECO:0000313" key="4">
    <source>
        <dbReference type="EMBL" id="KAK4744330.1"/>
    </source>
</evidence>
<keyword evidence="2" id="KW-0677">Repeat</keyword>
<feature type="repeat" description="WD" evidence="3">
    <location>
        <begin position="234"/>
        <end position="266"/>
    </location>
</feature>
<dbReference type="Gene3D" id="2.130.10.10">
    <property type="entry name" value="YVTN repeat-like/Quinoprotein amine dehydrogenase"/>
    <property type="match status" value="3"/>
</dbReference>
<accession>A0AAN7GJU9</accession>
<feature type="repeat" description="WD" evidence="3">
    <location>
        <begin position="189"/>
        <end position="219"/>
    </location>
</feature>
<keyword evidence="5" id="KW-1185">Reference proteome</keyword>
<dbReference type="InterPro" id="IPR045182">
    <property type="entry name" value="JINGUBANG-like"/>
</dbReference>
<gene>
    <name evidence="4" type="ORF">SAY87_010642</name>
</gene>
<organism evidence="4 5">
    <name type="scientific">Trapa incisa</name>
    <dbReference type="NCBI Taxonomy" id="236973"/>
    <lineage>
        <taxon>Eukaryota</taxon>
        <taxon>Viridiplantae</taxon>
        <taxon>Streptophyta</taxon>
        <taxon>Embryophyta</taxon>
        <taxon>Tracheophyta</taxon>
        <taxon>Spermatophyta</taxon>
        <taxon>Magnoliopsida</taxon>
        <taxon>eudicotyledons</taxon>
        <taxon>Gunneridae</taxon>
        <taxon>Pentapetalae</taxon>
        <taxon>rosids</taxon>
        <taxon>malvids</taxon>
        <taxon>Myrtales</taxon>
        <taxon>Lythraceae</taxon>
        <taxon>Trapa</taxon>
    </lineage>
</organism>
<keyword evidence="1 3" id="KW-0853">WD repeat</keyword>
<evidence type="ECO:0000256" key="2">
    <source>
        <dbReference type="ARBA" id="ARBA00022737"/>
    </source>
</evidence>